<feature type="domain" description="POTRA" evidence="12">
    <location>
        <begin position="168"/>
        <end position="235"/>
    </location>
</feature>
<protein>
    <recommendedName>
        <fullName evidence="3">Translocation and assembly module subunit TamA</fullName>
    </recommendedName>
    <alternativeName>
        <fullName evidence="9">Autotransporter assembly factor TamA</fullName>
    </alternativeName>
</protein>
<gene>
    <name evidence="14" type="ORF">Lsha_0415</name>
</gene>
<reference evidence="14 15" key="1">
    <citation type="submission" date="2015-11" db="EMBL/GenBank/DDBJ databases">
        <title>Genomic analysis of 38 Legionella species identifies large and diverse effector repertoires.</title>
        <authorList>
            <person name="Burstein D."/>
            <person name="Amaro F."/>
            <person name="Zusman T."/>
            <person name="Lifshitz Z."/>
            <person name="Cohen O."/>
            <person name="Gilbert J.A."/>
            <person name="Pupko T."/>
            <person name="Shuman H.A."/>
            <person name="Segal G."/>
        </authorList>
    </citation>
    <scope>NUCLEOTIDE SEQUENCE [LARGE SCALE GENOMIC DNA]</scope>
    <source>
        <strain evidence="14 15">ATCC 49655</strain>
    </source>
</reference>
<comment type="similarity">
    <text evidence="2">Belongs to the TamA family.</text>
</comment>
<evidence type="ECO:0000313" key="14">
    <source>
        <dbReference type="EMBL" id="KTD65046.1"/>
    </source>
</evidence>
<accession>A0A0W0Z8A9</accession>
<evidence type="ECO:0000256" key="10">
    <source>
        <dbReference type="ARBA" id="ARBA00093548"/>
    </source>
</evidence>
<evidence type="ECO:0000256" key="2">
    <source>
        <dbReference type="ARBA" id="ARBA00010248"/>
    </source>
</evidence>
<dbReference type="RefSeq" id="WP_155823459.1">
    <property type="nucleotide sequence ID" value="NZ_KB892381.1"/>
</dbReference>
<dbReference type="PATRIC" id="fig|1122169.6.peg.471"/>
<evidence type="ECO:0000256" key="8">
    <source>
        <dbReference type="ARBA" id="ARBA00023237"/>
    </source>
</evidence>
<dbReference type="Proteomes" id="UP000054600">
    <property type="component" value="Unassembled WGS sequence"/>
</dbReference>
<dbReference type="InterPro" id="IPR010827">
    <property type="entry name" value="BamA/TamA_POTRA"/>
</dbReference>
<dbReference type="PANTHER" id="PTHR12815">
    <property type="entry name" value="SORTING AND ASSEMBLY MACHINERY SAMM50 PROTEIN FAMILY MEMBER"/>
    <property type="match status" value="1"/>
</dbReference>
<keyword evidence="4" id="KW-1134">Transmembrane beta strand</keyword>
<dbReference type="Gene3D" id="3.10.20.310">
    <property type="entry name" value="membrane protein fhac"/>
    <property type="match status" value="3"/>
</dbReference>
<evidence type="ECO:0000256" key="1">
    <source>
        <dbReference type="ARBA" id="ARBA00004442"/>
    </source>
</evidence>
<dbReference type="eggNOG" id="COG0729">
    <property type="taxonomic scope" value="Bacteria"/>
</dbReference>
<dbReference type="AlphaFoldDB" id="A0A0W0Z8A9"/>
<comment type="caution">
    <text evidence="14">The sequence shown here is derived from an EMBL/GenBank/DDBJ whole genome shotgun (WGS) entry which is preliminary data.</text>
</comment>
<evidence type="ECO:0000256" key="4">
    <source>
        <dbReference type="ARBA" id="ARBA00022452"/>
    </source>
</evidence>
<keyword evidence="7" id="KW-0472">Membrane</keyword>
<dbReference type="InterPro" id="IPR035243">
    <property type="entry name" value="TamA_POTRA_Dom_1"/>
</dbReference>
<evidence type="ECO:0000313" key="15">
    <source>
        <dbReference type="Proteomes" id="UP000054600"/>
    </source>
</evidence>
<dbReference type="Pfam" id="PF01103">
    <property type="entry name" value="Omp85"/>
    <property type="match status" value="1"/>
</dbReference>
<evidence type="ECO:0000256" key="9">
    <source>
        <dbReference type="ARBA" id="ARBA00033063"/>
    </source>
</evidence>
<sequence length="546" mass="60591">MADNAKPASLTITGIKGKVRTNVKKRLEELQQLKPLGEMSQDELRSQIIKALQPFGYYRAQIELRQINNQQVNIAIYPGAQVHISSLRVELKGEGRQNPALVKTVNELSLHRNDPLLTEQYNQAKQNMLNTAENQGYLHATFQKAEILIDEANNTAEITLILDTGPLYFFGQIQFDPTNINPELLHRFVPFRPGQAYSTDQILKLNDNLSNSGYFSSVLVKPDITDQQTVPVAVHLQPVSKYSYTIGAGYGTDTGIRGRAGLNITPVNRRGHKFNALAQGSMVQNAIQAQYVVPGANPVTDQYSLTGNFSNLNYDTGYSNAYLLSLGQQHRLNNFQRNLSLNGLYESFNYSLQPKNNQFLLYPKATFTLSKTQSLLFSPSGYNVTLNALGANKLTFSNLSFGQLSFDAKAAITIDSLRLRLYGHTIQGITATDNINQLPLTLALLLGGNDNLKAYSFNSIGPGRIISYGGFEIQKETKKNWYLIGFYDAGDVYNPTTKNFQYDIGGGLMWVSPIGPIKIGLAQAVNYRLERASSNPRLVINMGPDL</sequence>
<dbReference type="Gene3D" id="2.40.160.50">
    <property type="entry name" value="membrane protein fhac: a member of the omp85/tpsb transporter family"/>
    <property type="match status" value="1"/>
</dbReference>
<keyword evidence="8" id="KW-0998">Cell outer membrane</keyword>
<dbReference type="GO" id="GO:0097347">
    <property type="term" value="C:TAM protein secretion complex"/>
    <property type="evidence" value="ECO:0007669"/>
    <property type="project" value="TreeGrafter"/>
</dbReference>
<dbReference type="GO" id="GO:0009306">
    <property type="term" value="P:protein secretion"/>
    <property type="evidence" value="ECO:0007669"/>
    <property type="project" value="TreeGrafter"/>
</dbReference>
<organism evidence="14 15">
    <name type="scientific">Legionella shakespearei DSM 23087</name>
    <dbReference type="NCBI Taxonomy" id="1122169"/>
    <lineage>
        <taxon>Bacteria</taxon>
        <taxon>Pseudomonadati</taxon>
        <taxon>Pseudomonadota</taxon>
        <taxon>Gammaproteobacteria</taxon>
        <taxon>Legionellales</taxon>
        <taxon>Legionellaceae</taxon>
        <taxon>Legionella</taxon>
    </lineage>
</organism>
<dbReference type="InterPro" id="IPR000184">
    <property type="entry name" value="Bac_surfAg_D15"/>
</dbReference>
<evidence type="ECO:0000259" key="11">
    <source>
        <dbReference type="Pfam" id="PF01103"/>
    </source>
</evidence>
<evidence type="ECO:0000256" key="3">
    <source>
        <dbReference type="ARBA" id="ARBA00015419"/>
    </source>
</evidence>
<dbReference type="EMBL" id="LNYW01000016">
    <property type="protein sequence ID" value="KTD65046.1"/>
    <property type="molecule type" value="Genomic_DNA"/>
</dbReference>
<dbReference type="OrthoDB" id="9803054at2"/>
<proteinExistence type="inferred from homology"/>
<keyword evidence="5" id="KW-0812">Transmembrane</keyword>
<comment type="subcellular location">
    <subcellularLocation>
        <location evidence="1">Cell outer membrane</location>
    </subcellularLocation>
</comment>
<feature type="domain" description="TamA POTRA" evidence="13">
    <location>
        <begin position="9"/>
        <end position="75"/>
    </location>
</feature>
<comment type="subunit">
    <text evidence="10">Interacts with TamB to form the translocation and assembly module (TAM).</text>
</comment>
<name>A0A0W0Z8A9_9GAMM</name>
<feature type="domain" description="Bacterial surface antigen (D15)" evidence="11">
    <location>
        <begin position="302"/>
        <end position="526"/>
    </location>
</feature>
<evidence type="ECO:0000256" key="6">
    <source>
        <dbReference type="ARBA" id="ARBA00022729"/>
    </source>
</evidence>
<evidence type="ECO:0000259" key="12">
    <source>
        <dbReference type="Pfam" id="PF07244"/>
    </source>
</evidence>
<evidence type="ECO:0000256" key="7">
    <source>
        <dbReference type="ARBA" id="ARBA00023136"/>
    </source>
</evidence>
<dbReference type="Pfam" id="PF07244">
    <property type="entry name" value="POTRA"/>
    <property type="match status" value="1"/>
</dbReference>
<dbReference type="PANTHER" id="PTHR12815:SF47">
    <property type="entry name" value="TRANSLOCATION AND ASSEMBLY MODULE SUBUNIT TAMA"/>
    <property type="match status" value="1"/>
</dbReference>
<keyword evidence="6" id="KW-0732">Signal</keyword>
<dbReference type="GO" id="GO:0009279">
    <property type="term" value="C:cell outer membrane"/>
    <property type="evidence" value="ECO:0007669"/>
    <property type="project" value="UniProtKB-SubCell"/>
</dbReference>
<evidence type="ECO:0000259" key="13">
    <source>
        <dbReference type="Pfam" id="PF17243"/>
    </source>
</evidence>
<dbReference type="InterPro" id="IPR039910">
    <property type="entry name" value="D15-like"/>
</dbReference>
<dbReference type="Pfam" id="PF17243">
    <property type="entry name" value="POTRA_TamA_1"/>
    <property type="match status" value="1"/>
</dbReference>
<keyword evidence="15" id="KW-1185">Reference proteome</keyword>
<dbReference type="STRING" id="1122169.Lsha_0415"/>
<evidence type="ECO:0000256" key="5">
    <source>
        <dbReference type="ARBA" id="ARBA00022692"/>
    </source>
</evidence>